<dbReference type="RefSeq" id="WP_413263423.1">
    <property type="nucleotide sequence ID" value="NZ_JBHFNR010000084.1"/>
</dbReference>
<evidence type="ECO:0000313" key="1">
    <source>
        <dbReference type="EMBL" id="MFB2893765.1"/>
    </source>
</evidence>
<proteinExistence type="predicted"/>
<feature type="non-terminal residue" evidence="1">
    <location>
        <position position="502"/>
    </location>
</feature>
<comment type="caution">
    <text evidence="1">The sequence shown here is derived from an EMBL/GenBank/DDBJ whole genome shotgun (WGS) entry which is preliminary data.</text>
</comment>
<dbReference type="Proteomes" id="UP001576784">
    <property type="component" value="Unassembled WGS sequence"/>
</dbReference>
<dbReference type="EMBL" id="JBHFNR010000084">
    <property type="protein sequence ID" value="MFB2893765.1"/>
    <property type="molecule type" value="Genomic_DNA"/>
</dbReference>
<name>A0ABV4XQD8_9CYAN</name>
<organism evidence="1 2">
    <name type="scientific">Floridaenema flaviceps BLCC-F50</name>
    <dbReference type="NCBI Taxonomy" id="3153642"/>
    <lineage>
        <taxon>Bacteria</taxon>
        <taxon>Bacillati</taxon>
        <taxon>Cyanobacteriota</taxon>
        <taxon>Cyanophyceae</taxon>
        <taxon>Oscillatoriophycideae</taxon>
        <taxon>Aerosakkonematales</taxon>
        <taxon>Aerosakkonemataceae</taxon>
        <taxon>Floridanema</taxon>
        <taxon>Floridanema flaviceps</taxon>
    </lineage>
</organism>
<keyword evidence="2" id="KW-1185">Reference proteome</keyword>
<reference evidence="1 2" key="1">
    <citation type="submission" date="2024-09" db="EMBL/GenBank/DDBJ databases">
        <title>Floridaenema gen nov. (Aerosakkonemataceae, Aerosakkonematales ord. nov., Cyanobacteria) from benthic tropical and subtropical fresh waters, with the description of four new species.</title>
        <authorList>
            <person name="Moretto J.A."/>
            <person name="Berthold D.E."/>
            <person name="Lefler F.W."/>
            <person name="Huang I.-S."/>
            <person name="Laughinghouse H. IV."/>
        </authorList>
    </citation>
    <scope>NUCLEOTIDE SEQUENCE [LARGE SCALE GENOMIC DNA]</scope>
    <source>
        <strain evidence="1 2">BLCC-F50</strain>
    </source>
</reference>
<protein>
    <submittedName>
        <fullName evidence="1">Uncharacterized protein</fullName>
    </submittedName>
</protein>
<gene>
    <name evidence="1" type="ORF">ACE1CI_12705</name>
</gene>
<sequence>MPEPNGGSAEYSNIISNLDGIGDLLENELLNKKFVESDLTNPMENMNASVAPILGTFATSAIITMPMPNNPLNQIALEAANSLDDAFKALQGGANAFKGAASGMINGGIRSLLNFGKAVLPLVGQIVAVLVAFGVVAFEIWYTFDQIGQSVSYLYEAKAELEVKIGSLQAENRALKSGLATLERTTKQQLQQQAVKIQTLEVTVANLETLIKSNHTETISKINSAVSTLGSIQTKQSEMDIFARTKWEINEEWQFNNRAAAVATLTTAAVEAPGRPLDLIKTSVTTTQAKLQVATEGVPSNATGDADYTAAIAGGTAVAAGTIGYATWKGMNGGFKDVKKKLGSMINISEIMQALTLITTIHNALNLSRDIGTTLFSVVDNSMNLILKSMGVTDADGEEISTSKSVREFLDNTMKTVFGVQLWTEIKADWAAANRIVSAGNTLLWSVRELGDNVGSLATLACENTGKIGNSLRKAGVIFNGGPWFPENYSRGNTWGIRMTNF</sequence>
<accession>A0ABV4XQD8</accession>
<evidence type="ECO:0000313" key="2">
    <source>
        <dbReference type="Proteomes" id="UP001576784"/>
    </source>
</evidence>